<protein>
    <submittedName>
        <fullName evidence="2">Uncharacterized protein</fullName>
    </submittedName>
</protein>
<dbReference type="EMBL" id="MWQA01000001">
    <property type="protein sequence ID" value="ORC09649.1"/>
    <property type="molecule type" value="Genomic_DNA"/>
</dbReference>
<dbReference type="Proteomes" id="UP000192335">
    <property type="component" value="Unassembled WGS sequence"/>
</dbReference>
<feature type="region of interest" description="Disordered" evidence="1">
    <location>
        <begin position="1"/>
        <end position="23"/>
    </location>
</feature>
<evidence type="ECO:0000313" key="3">
    <source>
        <dbReference type="Proteomes" id="UP000192335"/>
    </source>
</evidence>
<organism evidence="2 3">
    <name type="scientific">Mycobacterium persicum</name>
    <dbReference type="NCBI Taxonomy" id="1487726"/>
    <lineage>
        <taxon>Bacteria</taxon>
        <taxon>Bacillati</taxon>
        <taxon>Actinomycetota</taxon>
        <taxon>Actinomycetes</taxon>
        <taxon>Mycobacteriales</taxon>
        <taxon>Mycobacteriaceae</taxon>
        <taxon>Mycobacterium</taxon>
    </lineage>
</organism>
<reference evidence="2 3" key="1">
    <citation type="submission" date="2017-02" db="EMBL/GenBank/DDBJ databases">
        <title>Mycobacterium kansasii genomes.</title>
        <authorList>
            <person name="Borowka P."/>
            <person name="Strapagiel D."/>
            <person name="Marciniak B."/>
            <person name="Lach J."/>
            <person name="Bakula Z."/>
            <person name="Van Ingen J."/>
            <person name="Safianowska A."/>
            <person name="Brzostek A."/>
            <person name="Dziadek J."/>
            <person name="Jagielski T."/>
        </authorList>
    </citation>
    <scope>NUCLEOTIDE SEQUENCE [LARGE SCALE GENOMIC DNA]</scope>
    <source>
        <strain evidence="2 3">12MK</strain>
    </source>
</reference>
<evidence type="ECO:0000256" key="1">
    <source>
        <dbReference type="SAM" id="MobiDB-lite"/>
    </source>
</evidence>
<accession>A0A8E2LQI5</accession>
<name>A0A8E2LQI5_9MYCO</name>
<sequence>MVGAAGGAGGLLTGGVDDSPGGYSGAGSSTRIFQVTPVTAKTASAPIAKPATVAPITTPVEWRRPAAAPVAGGGGGLVWWAVMLAPMSVKLVGTNVRASD</sequence>
<evidence type="ECO:0000313" key="2">
    <source>
        <dbReference type="EMBL" id="ORC09649.1"/>
    </source>
</evidence>
<gene>
    <name evidence="2" type="ORF">B4U45_26665</name>
</gene>
<proteinExistence type="predicted"/>
<comment type="caution">
    <text evidence="2">The sequence shown here is derived from an EMBL/GenBank/DDBJ whole genome shotgun (WGS) entry which is preliminary data.</text>
</comment>
<feature type="compositionally biased region" description="Gly residues" evidence="1">
    <location>
        <begin position="1"/>
        <end position="13"/>
    </location>
</feature>
<dbReference type="AlphaFoldDB" id="A0A8E2LQI5"/>